<organism evidence="2 3">
    <name type="scientific">Clostridium aestuarii</name>
    <dbReference type="NCBI Taxonomy" id="338193"/>
    <lineage>
        <taxon>Bacteria</taxon>
        <taxon>Bacillati</taxon>
        <taxon>Bacillota</taxon>
        <taxon>Clostridia</taxon>
        <taxon>Eubacteriales</taxon>
        <taxon>Clostridiaceae</taxon>
        <taxon>Clostridium</taxon>
    </lineage>
</organism>
<dbReference type="RefSeq" id="WP_268041611.1">
    <property type="nucleotide sequence ID" value="NZ_JAPQER010000006.1"/>
</dbReference>
<evidence type="ECO:0000313" key="2">
    <source>
        <dbReference type="EMBL" id="MCY6485289.1"/>
    </source>
</evidence>
<name>A0ABT4D239_9CLOT</name>
<dbReference type="InterPro" id="IPR002611">
    <property type="entry name" value="IstB_ATP-bd"/>
</dbReference>
<dbReference type="PANTHER" id="PTHR30050:SF4">
    <property type="entry name" value="ATP-BINDING PROTEIN RV3427C IN INSERTION SEQUENCE-RELATED"/>
    <property type="match status" value="1"/>
</dbReference>
<keyword evidence="2" id="KW-0547">Nucleotide-binding</keyword>
<keyword evidence="3" id="KW-1185">Reference proteome</keyword>
<dbReference type="InterPro" id="IPR003593">
    <property type="entry name" value="AAA+_ATPase"/>
</dbReference>
<dbReference type="SUPFAM" id="SSF52540">
    <property type="entry name" value="P-loop containing nucleoside triphosphate hydrolases"/>
    <property type="match status" value="1"/>
</dbReference>
<dbReference type="SMART" id="SM00382">
    <property type="entry name" value="AAA"/>
    <property type="match status" value="1"/>
</dbReference>
<dbReference type="CDD" id="cd00009">
    <property type="entry name" value="AAA"/>
    <property type="match status" value="1"/>
</dbReference>
<protein>
    <submittedName>
        <fullName evidence="2">ATP-binding protein</fullName>
    </submittedName>
</protein>
<dbReference type="Gene3D" id="3.40.50.300">
    <property type="entry name" value="P-loop containing nucleotide triphosphate hydrolases"/>
    <property type="match status" value="1"/>
</dbReference>
<gene>
    <name evidence="2" type="ORF">OW763_13155</name>
</gene>
<dbReference type="EMBL" id="JAPQER010000006">
    <property type="protein sequence ID" value="MCY6485289.1"/>
    <property type="molecule type" value="Genomic_DNA"/>
</dbReference>
<dbReference type="InterPro" id="IPR027417">
    <property type="entry name" value="P-loop_NTPase"/>
</dbReference>
<feature type="domain" description="AAA+ ATPase" evidence="1">
    <location>
        <begin position="182"/>
        <end position="305"/>
    </location>
</feature>
<dbReference type="Proteomes" id="UP001078443">
    <property type="component" value="Unassembled WGS sequence"/>
</dbReference>
<reference evidence="2" key="1">
    <citation type="submission" date="2022-12" db="EMBL/GenBank/DDBJ databases">
        <authorList>
            <person name="Wang J."/>
        </authorList>
    </citation>
    <scope>NUCLEOTIDE SEQUENCE</scope>
    <source>
        <strain evidence="2">HY-45-18</strain>
    </source>
</reference>
<sequence length="328" mass="38789">MIKGYQSQILKIYETIREQEQNALKERKNEIKGKLPNVLNIEKEISKFSIELAISSFKSIKNRDEYLKKLREKITDLRVTKSELLVSNGYAMDYLSLHYRCQKCKDTGFIGNNRCTCYKKKLVYLYYKNSELNTILEEDNFNNFSYECFSTKTSERYPKSPRKNIESIVKHCLYFIETFSSNNDNILFYGDPGSGKTFLTHCIAKELLDRGYLVIYRTAEDLIKDLRKIRLEHDYELENLLFDCDLLIIDDLGTEQINNFSKTELFNLINKKLLNKNKMLVSTNYSLDELLKTYTDRITSRLLGNFNLYHFYGEDIRIKMNLNKMKSL</sequence>
<dbReference type="PRINTS" id="PR00051">
    <property type="entry name" value="DNAA"/>
</dbReference>
<accession>A0ABT4D239</accession>
<dbReference type="GO" id="GO:0005524">
    <property type="term" value="F:ATP binding"/>
    <property type="evidence" value="ECO:0007669"/>
    <property type="project" value="UniProtKB-KW"/>
</dbReference>
<keyword evidence="2" id="KW-0067">ATP-binding</keyword>
<evidence type="ECO:0000313" key="3">
    <source>
        <dbReference type="Proteomes" id="UP001078443"/>
    </source>
</evidence>
<evidence type="ECO:0000259" key="1">
    <source>
        <dbReference type="SMART" id="SM00382"/>
    </source>
</evidence>
<proteinExistence type="predicted"/>
<dbReference type="Pfam" id="PF01695">
    <property type="entry name" value="IstB_IS21"/>
    <property type="match status" value="1"/>
</dbReference>
<dbReference type="InterPro" id="IPR020591">
    <property type="entry name" value="Chromosome_initiator_DnaA-like"/>
</dbReference>
<dbReference type="NCBIfam" id="NF005304">
    <property type="entry name" value="PRK06835.1"/>
    <property type="match status" value="1"/>
</dbReference>
<dbReference type="PANTHER" id="PTHR30050">
    <property type="entry name" value="CHROMOSOMAL REPLICATION INITIATOR PROTEIN DNAA"/>
    <property type="match status" value="1"/>
</dbReference>
<comment type="caution">
    <text evidence="2">The sequence shown here is derived from an EMBL/GenBank/DDBJ whole genome shotgun (WGS) entry which is preliminary data.</text>
</comment>